<organism evidence="1 2">
    <name type="scientific">Nitrospina gracilis (strain 3/211)</name>
    <dbReference type="NCBI Taxonomy" id="1266370"/>
    <lineage>
        <taxon>Bacteria</taxon>
        <taxon>Pseudomonadati</taxon>
        <taxon>Nitrospinota/Tectimicrobiota group</taxon>
        <taxon>Nitrospinota</taxon>
        <taxon>Nitrospinia</taxon>
        <taxon>Nitrospinales</taxon>
        <taxon>Nitrospinaceae</taxon>
        <taxon>Nitrospina</taxon>
    </lineage>
</organism>
<dbReference type="HOGENOM" id="CLU_3357295_0_0_0"/>
<dbReference type="InParanoid" id="M1YJ09"/>
<proteinExistence type="predicted"/>
<accession>M1YJ09</accession>
<evidence type="ECO:0000313" key="2">
    <source>
        <dbReference type="Proteomes" id="UP000011704"/>
    </source>
</evidence>
<protein>
    <submittedName>
        <fullName evidence="1">Uncharacterized protein</fullName>
    </submittedName>
</protein>
<dbReference type="EMBL" id="CAQJ01000032">
    <property type="protein sequence ID" value="CCQ90490.1"/>
    <property type="molecule type" value="Genomic_DNA"/>
</dbReference>
<evidence type="ECO:0000313" key="1">
    <source>
        <dbReference type="EMBL" id="CCQ90490.1"/>
    </source>
</evidence>
<comment type="caution">
    <text evidence="1">The sequence shown here is derived from an EMBL/GenBank/DDBJ whole genome shotgun (WGS) entry which is preliminary data.</text>
</comment>
<dbReference type="AlphaFoldDB" id="M1YJ09"/>
<reference evidence="1 2" key="1">
    <citation type="journal article" date="2013" name="Front. Microbiol.">
        <title>The genome of Nitrospina gracilis illuminates the metabolism and evolution of the major marine nitrite oxidizer.</title>
        <authorList>
            <person name="Luecker S."/>
            <person name="Nowka B."/>
            <person name="Rattei T."/>
            <person name="Spieck E."/>
            <person name="and Daims H."/>
        </authorList>
    </citation>
    <scope>NUCLEOTIDE SEQUENCE [LARGE SCALE GENOMIC DNA]</scope>
    <source>
        <strain evidence="1 2">3/211</strain>
    </source>
</reference>
<keyword evidence="2" id="KW-1185">Reference proteome</keyword>
<name>M1YJ09_NITG3</name>
<gene>
    <name evidence="1" type="ORF">NITGR_290090</name>
</gene>
<dbReference type="Proteomes" id="UP000011704">
    <property type="component" value="Unassembled WGS sequence"/>
</dbReference>
<sequence length="36" mass="4311">MSFTVRSCSHFWNYLQYKGSELFANRGQSDIFKKSF</sequence>